<keyword evidence="1" id="KW-0732">Signal</keyword>
<dbReference type="Gene3D" id="3.60.15.10">
    <property type="entry name" value="Ribonuclease Z/Hydroxyacylglutathione hydrolase-like"/>
    <property type="match status" value="1"/>
</dbReference>
<feature type="signal peptide" evidence="1">
    <location>
        <begin position="1"/>
        <end position="23"/>
    </location>
</feature>
<dbReference type="PANTHER" id="PTHR42951:SF17">
    <property type="entry name" value="METALLO-BETA-LACTAMASE DOMAIN-CONTAINING PROTEIN"/>
    <property type="match status" value="1"/>
</dbReference>
<dbReference type="CDD" id="cd16315">
    <property type="entry name" value="EVM-1-like_MBL-B3"/>
    <property type="match status" value="1"/>
</dbReference>
<feature type="domain" description="Metallo-beta-lactamase" evidence="2">
    <location>
        <begin position="66"/>
        <end position="257"/>
    </location>
</feature>
<protein>
    <submittedName>
        <fullName evidence="3">Subclass B3 metallo-beta-lactamase BJP-1</fullName>
    </submittedName>
</protein>
<proteinExistence type="predicted"/>
<dbReference type="RefSeq" id="WP_188819012.1">
    <property type="nucleotide sequence ID" value="NZ_BMLK01000006.1"/>
</dbReference>
<accession>A0ABQ2JI68</accession>
<sequence>MSRTFKPLLLAASLAAMSSAAQAKPAPEDAFTASKLAQACVGKEGWLDPAPPAHIYGNTWYVGTCGIGAILITGDDGHVLIDGGMADAATLVLANIEKLGFKPGDVRWIVSSHEHFDHVGALAALKDATGASVAALQPAAALLESGALSLDDPQHDITDGFAPVSIDKVLENGDSVVVGKLAVTAHATPVHSPGSTSWTWQSCTADFTCRMIAYADSATTISADTYRFFDHPDRVAQIRVGLNEIGALPCDILLTPHPSASAMMPRFAGETPLVSASACTDYAATARKRFEKRLDKEAQAMEAGTETP</sequence>
<dbReference type="SMART" id="SM00849">
    <property type="entry name" value="Lactamase_B"/>
    <property type="match status" value="1"/>
</dbReference>
<dbReference type="SUPFAM" id="SSF56281">
    <property type="entry name" value="Metallo-hydrolase/oxidoreductase"/>
    <property type="match status" value="1"/>
</dbReference>
<gene>
    <name evidence="3" type="ORF">GCM10011349_14630</name>
</gene>
<dbReference type="NCBIfam" id="NF012229">
    <property type="entry name" value="bla_class_B_core"/>
    <property type="match status" value="1"/>
</dbReference>
<comment type="caution">
    <text evidence="3">The sequence shown here is derived from an EMBL/GenBank/DDBJ whole genome shotgun (WGS) entry which is preliminary data.</text>
</comment>
<organism evidence="3 4">
    <name type="scientific">Novosphingobium indicum</name>
    <dbReference type="NCBI Taxonomy" id="462949"/>
    <lineage>
        <taxon>Bacteria</taxon>
        <taxon>Pseudomonadati</taxon>
        <taxon>Pseudomonadota</taxon>
        <taxon>Alphaproteobacteria</taxon>
        <taxon>Sphingomonadales</taxon>
        <taxon>Sphingomonadaceae</taxon>
        <taxon>Novosphingobium</taxon>
    </lineage>
</organism>
<name>A0ABQ2JI68_9SPHN</name>
<dbReference type="EMBL" id="BMLK01000006">
    <property type="protein sequence ID" value="GGN46928.1"/>
    <property type="molecule type" value="Genomic_DNA"/>
</dbReference>
<keyword evidence="4" id="KW-1185">Reference proteome</keyword>
<evidence type="ECO:0000256" key="1">
    <source>
        <dbReference type="SAM" id="SignalP"/>
    </source>
</evidence>
<dbReference type="Pfam" id="PF00753">
    <property type="entry name" value="Lactamase_B"/>
    <property type="match status" value="1"/>
</dbReference>
<evidence type="ECO:0000259" key="2">
    <source>
        <dbReference type="SMART" id="SM00849"/>
    </source>
</evidence>
<feature type="chain" id="PRO_5045631889" evidence="1">
    <location>
        <begin position="24"/>
        <end position="308"/>
    </location>
</feature>
<evidence type="ECO:0000313" key="4">
    <source>
        <dbReference type="Proteomes" id="UP000605099"/>
    </source>
</evidence>
<reference evidence="4" key="1">
    <citation type="journal article" date="2019" name="Int. J. Syst. Evol. Microbiol.">
        <title>The Global Catalogue of Microorganisms (GCM) 10K type strain sequencing project: providing services to taxonomists for standard genome sequencing and annotation.</title>
        <authorList>
            <consortium name="The Broad Institute Genomics Platform"/>
            <consortium name="The Broad Institute Genome Sequencing Center for Infectious Disease"/>
            <person name="Wu L."/>
            <person name="Ma J."/>
        </authorList>
    </citation>
    <scope>NUCLEOTIDE SEQUENCE [LARGE SCALE GENOMIC DNA]</scope>
    <source>
        <strain evidence="4">CGMCC 1.6784</strain>
    </source>
</reference>
<dbReference type="InterPro" id="IPR001279">
    <property type="entry name" value="Metallo-B-lactamas"/>
</dbReference>
<dbReference type="Proteomes" id="UP000605099">
    <property type="component" value="Unassembled WGS sequence"/>
</dbReference>
<evidence type="ECO:0000313" key="3">
    <source>
        <dbReference type="EMBL" id="GGN46928.1"/>
    </source>
</evidence>
<dbReference type="NCBIfam" id="NF033105">
    <property type="entry name" value="bla_subclass_B3"/>
    <property type="match status" value="1"/>
</dbReference>
<dbReference type="InterPro" id="IPR036866">
    <property type="entry name" value="RibonucZ/Hydroxyglut_hydro"/>
</dbReference>
<dbReference type="InterPro" id="IPR050855">
    <property type="entry name" value="NDM-1-like"/>
</dbReference>
<dbReference type="PANTHER" id="PTHR42951">
    <property type="entry name" value="METALLO-BETA-LACTAMASE DOMAIN-CONTAINING"/>
    <property type="match status" value="1"/>
</dbReference>